<organism evidence="2 3">
    <name type="scientific">Schizophyllum amplum</name>
    <dbReference type="NCBI Taxonomy" id="97359"/>
    <lineage>
        <taxon>Eukaryota</taxon>
        <taxon>Fungi</taxon>
        <taxon>Dikarya</taxon>
        <taxon>Basidiomycota</taxon>
        <taxon>Agaricomycotina</taxon>
        <taxon>Agaricomycetes</taxon>
        <taxon>Agaricomycetidae</taxon>
        <taxon>Agaricales</taxon>
        <taxon>Schizophyllaceae</taxon>
        <taxon>Schizophyllum</taxon>
    </lineage>
</organism>
<evidence type="ECO:0000256" key="1">
    <source>
        <dbReference type="SAM" id="MobiDB-lite"/>
    </source>
</evidence>
<evidence type="ECO:0000313" key="3">
    <source>
        <dbReference type="Proteomes" id="UP000320762"/>
    </source>
</evidence>
<reference evidence="2 3" key="1">
    <citation type="journal article" date="2019" name="New Phytol.">
        <title>Comparative genomics reveals unique wood-decay strategies and fruiting body development in the Schizophyllaceae.</title>
        <authorList>
            <person name="Almasi E."/>
            <person name="Sahu N."/>
            <person name="Krizsan K."/>
            <person name="Balint B."/>
            <person name="Kovacs G.M."/>
            <person name="Kiss B."/>
            <person name="Cseklye J."/>
            <person name="Drula E."/>
            <person name="Henrissat B."/>
            <person name="Nagy I."/>
            <person name="Chovatia M."/>
            <person name="Adam C."/>
            <person name="LaButti K."/>
            <person name="Lipzen A."/>
            <person name="Riley R."/>
            <person name="Grigoriev I.V."/>
            <person name="Nagy L.G."/>
        </authorList>
    </citation>
    <scope>NUCLEOTIDE SEQUENCE [LARGE SCALE GENOMIC DNA]</scope>
    <source>
        <strain evidence="2 3">NL-1724</strain>
    </source>
</reference>
<feature type="region of interest" description="Disordered" evidence="1">
    <location>
        <begin position="1"/>
        <end position="136"/>
    </location>
</feature>
<comment type="caution">
    <text evidence="2">The sequence shown here is derived from an EMBL/GenBank/DDBJ whole genome shotgun (WGS) entry which is preliminary data.</text>
</comment>
<feature type="compositionally biased region" description="Polar residues" evidence="1">
    <location>
        <begin position="57"/>
        <end position="75"/>
    </location>
</feature>
<dbReference type="EMBL" id="VDMD01000088">
    <property type="protein sequence ID" value="TRM55915.1"/>
    <property type="molecule type" value="Genomic_DNA"/>
</dbReference>
<keyword evidence="3" id="KW-1185">Reference proteome</keyword>
<name>A0A550BTP4_9AGAR</name>
<proteinExistence type="predicted"/>
<sequence>MDISPAPGYGRAPPLVPAEFGSSPEPDNESGPTTLDNVKPLSVADVIDPSIAGRDTPSVQAPNRHSSRGASTPTSALKLGTHSRGASPASQLRDLSPLTDIETTPEAEDQSDNGLIATAKKTRKPTTRFMSTRRSLTKKAVGKADLSKFQKYKVITKSGK</sequence>
<evidence type="ECO:0000313" key="2">
    <source>
        <dbReference type="EMBL" id="TRM55915.1"/>
    </source>
</evidence>
<protein>
    <submittedName>
        <fullName evidence="2">Uncharacterized protein</fullName>
    </submittedName>
</protein>
<gene>
    <name evidence="2" type="ORF">BD626DRAFT_576389</name>
</gene>
<dbReference type="AlphaFoldDB" id="A0A550BTP4"/>
<dbReference type="Proteomes" id="UP000320762">
    <property type="component" value="Unassembled WGS sequence"/>
</dbReference>
<accession>A0A550BTP4</accession>